<dbReference type="SUPFAM" id="SSF55729">
    <property type="entry name" value="Acyl-CoA N-acyltransferases (Nat)"/>
    <property type="match status" value="1"/>
</dbReference>
<accession>A0ABW2RHT9</accession>
<gene>
    <name evidence="2" type="ORF">ACFQNG_05445</name>
</gene>
<feature type="domain" description="N-acetyltransferase" evidence="1">
    <location>
        <begin position="14"/>
        <end position="147"/>
    </location>
</feature>
<dbReference type="CDD" id="cd04301">
    <property type="entry name" value="NAT_SF"/>
    <property type="match status" value="1"/>
</dbReference>
<reference evidence="3" key="1">
    <citation type="journal article" date="2019" name="Int. J. Syst. Evol. Microbiol.">
        <title>The Global Catalogue of Microorganisms (GCM) 10K type strain sequencing project: providing services to taxonomists for standard genome sequencing and annotation.</title>
        <authorList>
            <consortium name="The Broad Institute Genomics Platform"/>
            <consortium name="The Broad Institute Genome Sequencing Center for Infectious Disease"/>
            <person name="Wu L."/>
            <person name="Ma J."/>
        </authorList>
    </citation>
    <scope>NUCLEOTIDE SEQUENCE [LARGE SCALE GENOMIC DNA]</scope>
    <source>
        <strain evidence="3">CGMCC 1.12942</strain>
    </source>
</reference>
<keyword evidence="2" id="KW-0808">Transferase</keyword>
<keyword evidence="2" id="KW-0012">Acyltransferase</keyword>
<dbReference type="PROSITE" id="PS51186">
    <property type="entry name" value="GNAT"/>
    <property type="match status" value="1"/>
</dbReference>
<keyword evidence="3" id="KW-1185">Reference proteome</keyword>
<organism evidence="2 3">
    <name type="scientific">Laceyella putida</name>
    <dbReference type="NCBI Taxonomy" id="110101"/>
    <lineage>
        <taxon>Bacteria</taxon>
        <taxon>Bacillati</taxon>
        <taxon>Bacillota</taxon>
        <taxon>Bacilli</taxon>
        <taxon>Bacillales</taxon>
        <taxon>Thermoactinomycetaceae</taxon>
        <taxon>Laceyella</taxon>
    </lineage>
</organism>
<comment type="caution">
    <text evidence="2">The sequence shown here is derived from an EMBL/GenBank/DDBJ whole genome shotgun (WGS) entry which is preliminary data.</text>
</comment>
<dbReference type="EMBL" id="JBHTBW010000015">
    <property type="protein sequence ID" value="MFC7440589.1"/>
    <property type="molecule type" value="Genomic_DNA"/>
</dbReference>
<dbReference type="InterPro" id="IPR000182">
    <property type="entry name" value="GNAT_dom"/>
</dbReference>
<name>A0ABW2RHT9_9BACL</name>
<dbReference type="InterPro" id="IPR016181">
    <property type="entry name" value="Acyl_CoA_acyltransferase"/>
</dbReference>
<dbReference type="GO" id="GO:0016746">
    <property type="term" value="F:acyltransferase activity"/>
    <property type="evidence" value="ECO:0007669"/>
    <property type="project" value="UniProtKB-KW"/>
</dbReference>
<dbReference type="Gene3D" id="3.40.630.30">
    <property type="match status" value="1"/>
</dbReference>
<evidence type="ECO:0000313" key="3">
    <source>
        <dbReference type="Proteomes" id="UP001596500"/>
    </source>
</evidence>
<evidence type="ECO:0000259" key="1">
    <source>
        <dbReference type="PROSITE" id="PS51186"/>
    </source>
</evidence>
<proteinExistence type="predicted"/>
<sequence>MICQLNMEEPATLSRIVQIQQLAYRIEAEIIGCDQLPPLNDTEDSLKSTKETFIGHYVGDELAGILSYKQEGSVLDICRLAIDPSYFRRGIASRLLAYVLGLDGITTWEVHTGKANRPAIRCYQKHGFICARELVTPDGIQIVKLRK</sequence>
<protein>
    <submittedName>
        <fullName evidence="2">GNAT family N-acetyltransferase</fullName>
        <ecNumber evidence="2">2.3.-.-</ecNumber>
    </submittedName>
</protein>
<dbReference type="EC" id="2.3.-.-" evidence="2"/>
<dbReference type="Proteomes" id="UP001596500">
    <property type="component" value="Unassembled WGS sequence"/>
</dbReference>
<evidence type="ECO:0000313" key="2">
    <source>
        <dbReference type="EMBL" id="MFC7440589.1"/>
    </source>
</evidence>
<dbReference type="RefSeq" id="WP_379863870.1">
    <property type="nucleotide sequence ID" value="NZ_JBHTBW010000015.1"/>
</dbReference>
<dbReference type="Pfam" id="PF00583">
    <property type="entry name" value="Acetyltransf_1"/>
    <property type="match status" value="1"/>
</dbReference>